<proteinExistence type="predicted"/>
<dbReference type="AlphaFoldDB" id="A0A7T5UQS0"/>
<name>A0A7T5UQS0_9BACT</name>
<reference evidence="1 2" key="1">
    <citation type="submission" date="2020-07" db="EMBL/GenBank/DDBJ databases">
        <title>Huge and variable diversity of episymbiotic CPR bacteria and DPANN archaea in groundwater ecosystems.</title>
        <authorList>
            <person name="He C.Y."/>
            <person name="Keren R."/>
            <person name="Whittaker M."/>
            <person name="Farag I.F."/>
            <person name="Doudna J."/>
            <person name="Cate J.H.D."/>
            <person name="Banfield J.F."/>
        </authorList>
    </citation>
    <scope>NUCLEOTIDE SEQUENCE [LARGE SCALE GENOMIC DNA]</scope>
    <source>
        <strain evidence="1">NC_groundwater_541_Ag_S-0.1um_46_50</strain>
    </source>
</reference>
<sequence>MPDHELRQRRDNTVLVSFLRTKLLPDHQQGACPHTNSTTEFVLKNGHLVRKVLELITKDSAVELVSETTQG</sequence>
<dbReference type="Proteomes" id="UP000595618">
    <property type="component" value="Chromosome"/>
</dbReference>
<organism evidence="1 2">
    <name type="scientific">Candidatus Sungiibacteriota bacterium</name>
    <dbReference type="NCBI Taxonomy" id="2750080"/>
    <lineage>
        <taxon>Bacteria</taxon>
        <taxon>Candidatus Sungiibacteriota</taxon>
    </lineage>
</organism>
<accession>A0A7T5UQS0</accession>
<gene>
    <name evidence="1" type="ORF">HYW89_00480</name>
</gene>
<dbReference type="EMBL" id="CP066690">
    <property type="protein sequence ID" value="QQG45400.1"/>
    <property type="molecule type" value="Genomic_DNA"/>
</dbReference>
<evidence type="ECO:0000313" key="2">
    <source>
        <dbReference type="Proteomes" id="UP000595618"/>
    </source>
</evidence>
<protein>
    <submittedName>
        <fullName evidence="1">Uncharacterized protein</fullName>
    </submittedName>
</protein>
<evidence type="ECO:0000313" key="1">
    <source>
        <dbReference type="EMBL" id="QQG45400.1"/>
    </source>
</evidence>